<accession>A0A2A5JJE5</accession>
<dbReference type="Proteomes" id="UP000228621">
    <property type="component" value="Unassembled WGS sequence"/>
</dbReference>
<keyword evidence="2" id="KW-1185">Reference proteome</keyword>
<feature type="non-terminal residue" evidence="1">
    <location>
        <position position="255"/>
    </location>
</feature>
<dbReference type="Gene3D" id="2.180.10.10">
    <property type="entry name" value="RHS repeat-associated core"/>
    <property type="match status" value="1"/>
</dbReference>
<protein>
    <recommendedName>
        <fullName evidence="3">Sugar-binding protein</fullName>
    </recommendedName>
</protein>
<dbReference type="AlphaFoldDB" id="A0A2A5JJE5"/>
<sequence>VDTSIAVNLFGQVEAITQSGPSNDGTTVSAVEKRVYDTNQQLCVITRPDVGNTIFGHNALGQLIWKKEGVSDTDCVATKPADAIEYVYDNVGDLYKINYPENSNTPSVTYTRDNNGNLTELAAGDVTHRYAYNNQDLLEVEQLLINGQLHLEVGYGYNALQQRSYLAYPDGTVVRYSPNGFGEPTRAVTYKEGTEQIELQFATDARYYANGMLESFTYGNGVKHSLTLDKTSLLPDVLQDSRGTTNLVKLDYNFD</sequence>
<proteinExistence type="predicted"/>
<comment type="caution">
    <text evidence="1">The sequence shown here is derived from an EMBL/GenBank/DDBJ whole genome shotgun (WGS) entry which is preliminary data.</text>
</comment>
<feature type="non-terminal residue" evidence="1">
    <location>
        <position position="1"/>
    </location>
</feature>
<organism evidence="1 2">
    <name type="scientific">Pseudoalteromonas piscicida</name>
    <dbReference type="NCBI Taxonomy" id="43662"/>
    <lineage>
        <taxon>Bacteria</taxon>
        <taxon>Pseudomonadati</taxon>
        <taxon>Pseudomonadota</taxon>
        <taxon>Gammaproteobacteria</taxon>
        <taxon>Alteromonadales</taxon>
        <taxon>Pseudoalteromonadaceae</taxon>
        <taxon>Pseudoalteromonas</taxon>
    </lineage>
</organism>
<name>A0A2A5JJE5_PSEO7</name>
<evidence type="ECO:0008006" key="3">
    <source>
        <dbReference type="Google" id="ProtNLM"/>
    </source>
</evidence>
<gene>
    <name evidence="1" type="ORF">CEX98_22255</name>
</gene>
<evidence type="ECO:0000313" key="2">
    <source>
        <dbReference type="Proteomes" id="UP000228621"/>
    </source>
</evidence>
<dbReference type="EMBL" id="NKHF01000168">
    <property type="protein sequence ID" value="PCK29556.1"/>
    <property type="molecule type" value="Genomic_DNA"/>
</dbReference>
<evidence type="ECO:0000313" key="1">
    <source>
        <dbReference type="EMBL" id="PCK29556.1"/>
    </source>
</evidence>
<reference evidence="2" key="1">
    <citation type="journal article" date="2019" name="Genome Announc.">
        <title>Draft Genome Sequence of Pseudoalteromonas piscicida Strain 36Y ROTHPW, an Hypersaline Seawater Isolate from the South Coast of Sonora, Mexico.</title>
        <authorList>
            <person name="Sanchez-Diaz R."/>
            <person name="Molina-Garza Z.J."/>
            <person name="Cruz-Suarez L.E."/>
            <person name="Selvin J."/>
            <person name="Kiran G.S."/>
            <person name="Ibarra-Gamez J.C."/>
            <person name="Gomez-Gil B."/>
            <person name="Galaviz-Silva L."/>
        </authorList>
    </citation>
    <scope>NUCLEOTIDE SEQUENCE [LARGE SCALE GENOMIC DNA]</scope>
    <source>
        <strain evidence="2">36Y_RITHPW</strain>
    </source>
</reference>